<dbReference type="Pfam" id="PF11127">
    <property type="entry name" value="YgaP-like_TM"/>
    <property type="match status" value="1"/>
</dbReference>
<name>A0A849HAV7_9MICO</name>
<accession>A0A849HAV7</accession>
<feature type="transmembrane region" description="Helical" evidence="1">
    <location>
        <begin position="12"/>
        <end position="30"/>
    </location>
</feature>
<keyword evidence="1" id="KW-0812">Transmembrane</keyword>
<keyword evidence="1" id="KW-0472">Membrane</keyword>
<sequence length="81" mass="8282">MKLNMGTLDRRLRLFLAAPALILAGVLIGPGGVVSIVLYVLAGLMVATSLAGSCPLYTLLGIRSCPISSEHTPATSGRSSA</sequence>
<evidence type="ECO:0000259" key="2">
    <source>
        <dbReference type="Pfam" id="PF11127"/>
    </source>
</evidence>
<organism evidence="3 4">
    <name type="scientific">Knoellia koreensis</name>
    <dbReference type="NCBI Taxonomy" id="2730921"/>
    <lineage>
        <taxon>Bacteria</taxon>
        <taxon>Bacillati</taxon>
        <taxon>Actinomycetota</taxon>
        <taxon>Actinomycetes</taxon>
        <taxon>Micrococcales</taxon>
        <taxon>Intrasporangiaceae</taxon>
        <taxon>Knoellia</taxon>
    </lineage>
</organism>
<keyword evidence="4" id="KW-1185">Reference proteome</keyword>
<reference evidence="3 4" key="1">
    <citation type="submission" date="2020-04" db="EMBL/GenBank/DDBJ databases">
        <title>Knoellia sp. isolate from air conditioner.</title>
        <authorList>
            <person name="Chea S."/>
            <person name="Kim D.-U."/>
        </authorList>
    </citation>
    <scope>NUCLEOTIDE SEQUENCE [LARGE SCALE GENOMIC DNA]</scope>
    <source>
        <strain evidence="3 4">DB2414S</strain>
    </source>
</reference>
<feature type="transmembrane region" description="Helical" evidence="1">
    <location>
        <begin position="36"/>
        <end position="60"/>
    </location>
</feature>
<evidence type="ECO:0000313" key="4">
    <source>
        <dbReference type="Proteomes" id="UP000588586"/>
    </source>
</evidence>
<comment type="caution">
    <text evidence="3">The sequence shown here is derived from an EMBL/GenBank/DDBJ whole genome shotgun (WGS) entry which is preliminary data.</text>
</comment>
<dbReference type="EMBL" id="JABEPQ010000002">
    <property type="protein sequence ID" value="NNM47020.1"/>
    <property type="molecule type" value="Genomic_DNA"/>
</dbReference>
<gene>
    <name evidence="3" type="ORF">HJG52_13510</name>
</gene>
<dbReference type="InterPro" id="IPR021309">
    <property type="entry name" value="YgaP-like_TM"/>
</dbReference>
<dbReference type="Proteomes" id="UP000588586">
    <property type="component" value="Unassembled WGS sequence"/>
</dbReference>
<dbReference type="AlphaFoldDB" id="A0A849HAV7"/>
<protein>
    <submittedName>
        <fullName evidence="3">DUF2892 domain-containing protein</fullName>
    </submittedName>
</protein>
<dbReference type="RefSeq" id="WP_171244044.1">
    <property type="nucleotide sequence ID" value="NZ_JABEPQ010000002.1"/>
</dbReference>
<keyword evidence="1" id="KW-1133">Transmembrane helix</keyword>
<feature type="domain" description="Inner membrane protein YgaP-like transmembrane" evidence="2">
    <location>
        <begin position="1"/>
        <end position="66"/>
    </location>
</feature>
<evidence type="ECO:0000313" key="3">
    <source>
        <dbReference type="EMBL" id="NNM47020.1"/>
    </source>
</evidence>
<proteinExistence type="predicted"/>
<evidence type="ECO:0000256" key="1">
    <source>
        <dbReference type="SAM" id="Phobius"/>
    </source>
</evidence>